<dbReference type="EMBL" id="LAZR01004866">
    <property type="protein sequence ID" value="KKN04903.1"/>
    <property type="molecule type" value="Genomic_DNA"/>
</dbReference>
<accession>A0A0F9QHX5</accession>
<keyword evidence="1" id="KW-0812">Transmembrane</keyword>
<gene>
    <name evidence="2" type="ORF">LCGC14_1092700</name>
</gene>
<keyword evidence="1" id="KW-0472">Membrane</keyword>
<organism evidence="2">
    <name type="scientific">marine sediment metagenome</name>
    <dbReference type="NCBI Taxonomy" id="412755"/>
    <lineage>
        <taxon>unclassified sequences</taxon>
        <taxon>metagenomes</taxon>
        <taxon>ecological metagenomes</taxon>
    </lineage>
</organism>
<dbReference type="AlphaFoldDB" id="A0A0F9QHX5"/>
<proteinExistence type="predicted"/>
<evidence type="ECO:0000313" key="2">
    <source>
        <dbReference type="EMBL" id="KKN04903.1"/>
    </source>
</evidence>
<reference evidence="2" key="1">
    <citation type="journal article" date="2015" name="Nature">
        <title>Complex archaea that bridge the gap between prokaryotes and eukaryotes.</title>
        <authorList>
            <person name="Spang A."/>
            <person name="Saw J.H."/>
            <person name="Jorgensen S.L."/>
            <person name="Zaremba-Niedzwiedzka K."/>
            <person name="Martijn J."/>
            <person name="Lind A.E."/>
            <person name="van Eijk R."/>
            <person name="Schleper C."/>
            <person name="Guy L."/>
            <person name="Ettema T.J."/>
        </authorList>
    </citation>
    <scope>NUCLEOTIDE SEQUENCE</scope>
</reference>
<evidence type="ECO:0000256" key="1">
    <source>
        <dbReference type="SAM" id="Phobius"/>
    </source>
</evidence>
<name>A0A0F9QHX5_9ZZZZ</name>
<protein>
    <submittedName>
        <fullName evidence="2">Uncharacterized protein</fullName>
    </submittedName>
</protein>
<sequence length="59" mass="6963">MLTQLTNWRLSFFSRVIVLRFILIPLVAIRIKYCIGGYNLTYTDINIFGIRVARISRKD</sequence>
<comment type="caution">
    <text evidence="2">The sequence shown here is derived from an EMBL/GenBank/DDBJ whole genome shotgun (WGS) entry which is preliminary data.</text>
</comment>
<feature type="transmembrane region" description="Helical" evidence="1">
    <location>
        <begin position="12"/>
        <end position="31"/>
    </location>
</feature>
<keyword evidence="1" id="KW-1133">Transmembrane helix</keyword>